<protein>
    <submittedName>
        <fullName evidence="1">Uncharacterized protein</fullName>
    </submittedName>
</protein>
<reference evidence="1" key="1">
    <citation type="submission" date="2019-08" db="EMBL/GenBank/DDBJ databases">
        <authorList>
            <person name="Kucharzyk K."/>
            <person name="Murdoch R.W."/>
            <person name="Higgins S."/>
            <person name="Loffler F."/>
        </authorList>
    </citation>
    <scope>NUCLEOTIDE SEQUENCE</scope>
</reference>
<dbReference type="AlphaFoldDB" id="A0A645JJR4"/>
<organism evidence="1">
    <name type="scientific">bioreactor metagenome</name>
    <dbReference type="NCBI Taxonomy" id="1076179"/>
    <lineage>
        <taxon>unclassified sequences</taxon>
        <taxon>metagenomes</taxon>
        <taxon>ecological metagenomes</taxon>
    </lineage>
</organism>
<dbReference type="EMBL" id="VSSQ01143419">
    <property type="protein sequence ID" value="MPN63666.1"/>
    <property type="molecule type" value="Genomic_DNA"/>
</dbReference>
<proteinExistence type="predicted"/>
<comment type="caution">
    <text evidence="1">The sequence shown here is derived from an EMBL/GenBank/DDBJ whole genome shotgun (WGS) entry which is preliminary data.</text>
</comment>
<name>A0A645JJR4_9ZZZZ</name>
<sequence length="130" mass="15530">MNECRKRLFEIWDKEYTANCKNESNEECRKSVRFILSRNVLCGNALSLKKVDTDGHDTEDPIIFSEWSLVTGSMIKRRDYRLDEMLDGHTEQTSLFMTDWEYDEETQAFIPKPIKEFPLIDYRRLAEHEQ</sequence>
<gene>
    <name evidence="1" type="ORF">SDC9_211431</name>
</gene>
<evidence type="ECO:0000313" key="1">
    <source>
        <dbReference type="EMBL" id="MPN63666.1"/>
    </source>
</evidence>
<accession>A0A645JJR4</accession>